<evidence type="ECO:0000313" key="3">
    <source>
        <dbReference type="EMBL" id="KAG7311426.1"/>
    </source>
</evidence>
<dbReference type="Proteomes" id="UP000823941">
    <property type="component" value="Chromosome 4"/>
</dbReference>
<protein>
    <submittedName>
        <fullName evidence="3">Uncharacterized protein</fullName>
    </submittedName>
</protein>
<feature type="compositionally biased region" description="Basic and acidic residues" evidence="1">
    <location>
        <begin position="144"/>
        <end position="154"/>
    </location>
</feature>
<evidence type="ECO:0000256" key="2">
    <source>
        <dbReference type="SAM" id="SignalP"/>
    </source>
</evidence>
<accession>A0ABQ7R2C0</accession>
<proteinExistence type="predicted"/>
<sequence length="265" mass="29778">MGIFLVTVLLFLKYFFVVSGQEISTMVIDVHKEYLNTFNDTDSKKALRYGFQKTEACREFKLAFICVRKCRDLNYDVAKSDKNCKCTCHKKSEKGHKSPFAKTTDTWRFGAPKMSAPYWIQQLMPKVEEDTEKITTIMSRTVKRNPDKAIEKNTKNSQLNETMTTNSANNNYTTTTNVTTEPTTTSNDTTTTEPTTTSNDTTTTEPTTTSNYTTTTEPTTTSNDTTTTEPTTTSNYTTTTEPTTTSNDTTTTEPTTTSNYTPTTE</sequence>
<reference evidence="3 4" key="1">
    <citation type="submission" date="2021-06" db="EMBL/GenBank/DDBJ databases">
        <title>A haploid diamondback moth (Plutella xylostella L.) genome assembly resolves 31 chromosomes and identifies a diamide resistance mutation.</title>
        <authorList>
            <person name="Ward C.M."/>
            <person name="Perry K.D."/>
            <person name="Baker G."/>
            <person name="Powis K."/>
            <person name="Heckel D.G."/>
            <person name="Baxter S.W."/>
        </authorList>
    </citation>
    <scope>NUCLEOTIDE SEQUENCE [LARGE SCALE GENOMIC DNA]</scope>
    <source>
        <strain evidence="3 4">LV</strain>
        <tissue evidence="3">Single pupa</tissue>
    </source>
</reference>
<gene>
    <name evidence="3" type="ORF">JYU34_002469</name>
</gene>
<keyword evidence="4" id="KW-1185">Reference proteome</keyword>
<evidence type="ECO:0000256" key="1">
    <source>
        <dbReference type="SAM" id="MobiDB-lite"/>
    </source>
</evidence>
<feature type="compositionally biased region" description="Low complexity" evidence="1">
    <location>
        <begin position="164"/>
        <end position="265"/>
    </location>
</feature>
<keyword evidence="2" id="KW-0732">Signal</keyword>
<evidence type="ECO:0000313" key="4">
    <source>
        <dbReference type="Proteomes" id="UP000823941"/>
    </source>
</evidence>
<organism evidence="3 4">
    <name type="scientific">Plutella xylostella</name>
    <name type="common">Diamondback moth</name>
    <name type="synonym">Plutella maculipennis</name>
    <dbReference type="NCBI Taxonomy" id="51655"/>
    <lineage>
        <taxon>Eukaryota</taxon>
        <taxon>Metazoa</taxon>
        <taxon>Ecdysozoa</taxon>
        <taxon>Arthropoda</taxon>
        <taxon>Hexapoda</taxon>
        <taxon>Insecta</taxon>
        <taxon>Pterygota</taxon>
        <taxon>Neoptera</taxon>
        <taxon>Endopterygota</taxon>
        <taxon>Lepidoptera</taxon>
        <taxon>Glossata</taxon>
        <taxon>Ditrysia</taxon>
        <taxon>Yponomeutoidea</taxon>
        <taxon>Plutellidae</taxon>
        <taxon>Plutella</taxon>
    </lineage>
</organism>
<comment type="caution">
    <text evidence="3">The sequence shown here is derived from an EMBL/GenBank/DDBJ whole genome shotgun (WGS) entry which is preliminary data.</text>
</comment>
<name>A0ABQ7R2C0_PLUXY</name>
<feature type="chain" id="PRO_5046851265" evidence="2">
    <location>
        <begin position="21"/>
        <end position="265"/>
    </location>
</feature>
<feature type="region of interest" description="Disordered" evidence="1">
    <location>
        <begin position="138"/>
        <end position="265"/>
    </location>
</feature>
<feature type="signal peptide" evidence="2">
    <location>
        <begin position="1"/>
        <end position="20"/>
    </location>
</feature>
<dbReference type="EMBL" id="JAHIBW010000004">
    <property type="protein sequence ID" value="KAG7311426.1"/>
    <property type="molecule type" value="Genomic_DNA"/>
</dbReference>